<accession>A0ABW7CRA1</accession>
<dbReference type="Pfam" id="PF00239">
    <property type="entry name" value="Resolvase"/>
    <property type="match status" value="1"/>
</dbReference>
<evidence type="ECO:0000313" key="2">
    <source>
        <dbReference type="EMBL" id="MFG6078553.1"/>
    </source>
</evidence>
<dbReference type="EMBL" id="JBGCUC010000023">
    <property type="protein sequence ID" value="MFG6078553.1"/>
    <property type="molecule type" value="Genomic_DNA"/>
</dbReference>
<dbReference type="InterPro" id="IPR036162">
    <property type="entry name" value="Resolvase-like_N_sf"/>
</dbReference>
<evidence type="ECO:0000259" key="1">
    <source>
        <dbReference type="PROSITE" id="PS51736"/>
    </source>
</evidence>
<protein>
    <submittedName>
        <fullName evidence="2">Recombinase family protein</fullName>
    </submittedName>
</protein>
<dbReference type="RefSeq" id="WP_301731043.1">
    <property type="nucleotide sequence ID" value="NZ_JBGCUC010000023.1"/>
</dbReference>
<dbReference type="InterPro" id="IPR006119">
    <property type="entry name" value="Resolv_N"/>
</dbReference>
<dbReference type="PROSITE" id="PS51736">
    <property type="entry name" value="RECOMBINASES_3"/>
    <property type="match status" value="1"/>
</dbReference>
<keyword evidence="3" id="KW-1185">Reference proteome</keyword>
<evidence type="ECO:0000313" key="3">
    <source>
        <dbReference type="Proteomes" id="UP001605250"/>
    </source>
</evidence>
<feature type="domain" description="Resolvase/invertase-type recombinase catalytic" evidence="1">
    <location>
        <begin position="1"/>
        <end position="100"/>
    </location>
</feature>
<reference evidence="2 3" key="1">
    <citation type="submission" date="2024-07" db="EMBL/GenBank/DDBJ databases">
        <title>Novel bacterial strain Erwinia sp. OPT-41 promoting growth of various crops.</title>
        <authorList>
            <person name="Egorshina A."/>
            <person name="Lukyantsev M.A."/>
            <person name="Golubev S.N."/>
            <person name="Muratova A.Y."/>
            <person name="Bulygina E.A."/>
        </authorList>
    </citation>
    <scope>NUCLEOTIDE SEQUENCE [LARGE SCALE GENOMIC DNA]</scope>
    <source>
        <strain evidence="2 3">OPT-41</strain>
    </source>
</reference>
<dbReference type="Proteomes" id="UP001605250">
    <property type="component" value="Unassembled WGS sequence"/>
</dbReference>
<dbReference type="SUPFAM" id="SSF53041">
    <property type="entry name" value="Resolvase-like"/>
    <property type="match status" value="1"/>
</dbReference>
<name>A0ABW7CRA1_9GAMM</name>
<sequence length="154" mass="17198">MTGVTDEREGLKRCLAGLNKPTSSFVLKTHSLVRIKAEVIHIVDTCYKKRSAIRFLENGLSTEGTMGKMIIQILAAVAEAERKRFLKRTNDGRGAAMASGFRFGRKPHPTTASALIPQRVSFKVVSEKTDISRPTYSRLKRRFTAKNKRLSSAM</sequence>
<dbReference type="Gene3D" id="6.10.250.10">
    <property type="match status" value="1"/>
</dbReference>
<gene>
    <name evidence="2" type="ORF">AB3U87_19555</name>
</gene>
<comment type="caution">
    <text evidence="2">The sequence shown here is derived from an EMBL/GenBank/DDBJ whole genome shotgun (WGS) entry which is preliminary data.</text>
</comment>
<proteinExistence type="predicted"/>
<organism evidence="2 3">
    <name type="scientific">Erwinia plantamica</name>
    <dbReference type="NCBI Taxonomy" id="3237104"/>
    <lineage>
        <taxon>Bacteria</taxon>
        <taxon>Pseudomonadati</taxon>
        <taxon>Pseudomonadota</taxon>
        <taxon>Gammaproteobacteria</taxon>
        <taxon>Enterobacterales</taxon>
        <taxon>Erwiniaceae</taxon>
        <taxon>Erwinia</taxon>
    </lineage>
</organism>